<reference evidence="3 4" key="1">
    <citation type="journal article" date="2015" name="Sci. Rep.">
        <title>Chromosome-level genome map provides insights into diverse defense mechanisms in the medicinal fungus Ganoderma sinense.</title>
        <authorList>
            <person name="Zhu Y."/>
            <person name="Xu J."/>
            <person name="Sun C."/>
            <person name="Zhou S."/>
            <person name="Xu H."/>
            <person name="Nelson D.R."/>
            <person name="Qian J."/>
            <person name="Song J."/>
            <person name="Luo H."/>
            <person name="Xiang L."/>
            <person name="Li Y."/>
            <person name="Xu Z."/>
            <person name="Ji A."/>
            <person name="Wang L."/>
            <person name="Lu S."/>
            <person name="Hayward A."/>
            <person name="Sun W."/>
            <person name="Li X."/>
            <person name="Schwartz D.C."/>
            <person name="Wang Y."/>
            <person name="Chen S."/>
        </authorList>
    </citation>
    <scope>NUCLEOTIDE SEQUENCE [LARGE SCALE GENOMIC DNA]</scope>
    <source>
        <strain evidence="3 4">ZZ0214-1</strain>
    </source>
</reference>
<keyword evidence="4" id="KW-1185">Reference proteome</keyword>
<sequence length="379" mass="40992">MSCNESRAWTFAARGLPSAVLSLTTRPIPTLPPPLPLPGDVPKPEEWLLIKVAFAGLNPGAIFQMMLVPPMVRSANCIPDMDFSGTVVDVWAPDESGSGTQARQFKKGDKVVCMLPASHTLRTGTGALAEHVRVPARYVVHKPEGSSFADAAGIMLPALTARQMVVESGAKEGDRVLVNAASGGIGTMVVQMVRNMVGKSGYVVGICSGTNVEMVKGIGADQVIDYTQHENLPQHLKTLFSDNPFDAIIDTLGHQSLYVASPSYLVPGGIYSSAGIKPPDFGVPNFLRAVVQMKLNEWWPVSPWLFGVGRKWMGVSMMNPTLEDRERVVGMLGRGEIRLIRDSVWDFENVKRAYETLGGLHARGKILVRVDLAVGDDEC</sequence>
<dbReference type="GO" id="GO:0016491">
    <property type="term" value="F:oxidoreductase activity"/>
    <property type="evidence" value="ECO:0007669"/>
    <property type="project" value="UniProtKB-KW"/>
</dbReference>
<evidence type="ECO:0000313" key="4">
    <source>
        <dbReference type="Proteomes" id="UP000230002"/>
    </source>
</evidence>
<accession>A0A2G8RWU8</accession>
<dbReference type="PANTHER" id="PTHR11695:SF294">
    <property type="entry name" value="RETICULON-4-INTERACTING PROTEIN 1, MITOCHONDRIAL"/>
    <property type="match status" value="1"/>
</dbReference>
<dbReference type="Gene3D" id="3.90.180.10">
    <property type="entry name" value="Medium-chain alcohol dehydrogenases, catalytic domain"/>
    <property type="match status" value="1"/>
</dbReference>
<dbReference type="Pfam" id="PF13602">
    <property type="entry name" value="ADH_zinc_N_2"/>
    <property type="match status" value="1"/>
</dbReference>
<proteinExistence type="predicted"/>
<dbReference type="GO" id="GO:0005739">
    <property type="term" value="C:mitochondrion"/>
    <property type="evidence" value="ECO:0007669"/>
    <property type="project" value="TreeGrafter"/>
</dbReference>
<dbReference type="InterPro" id="IPR020843">
    <property type="entry name" value="ER"/>
</dbReference>
<protein>
    <recommendedName>
        <fullName evidence="2">Enoyl reductase (ER) domain-containing protein</fullName>
    </recommendedName>
</protein>
<evidence type="ECO:0000259" key="2">
    <source>
        <dbReference type="SMART" id="SM00829"/>
    </source>
</evidence>
<dbReference type="STRING" id="1077348.A0A2G8RWU8"/>
<dbReference type="PANTHER" id="PTHR11695">
    <property type="entry name" value="ALCOHOL DEHYDROGENASE RELATED"/>
    <property type="match status" value="1"/>
</dbReference>
<dbReference type="Proteomes" id="UP000230002">
    <property type="component" value="Unassembled WGS sequence"/>
</dbReference>
<comment type="caution">
    <text evidence="3">The sequence shown here is derived from an EMBL/GenBank/DDBJ whole genome shotgun (WGS) entry which is preliminary data.</text>
</comment>
<dbReference type="Pfam" id="PF08240">
    <property type="entry name" value="ADH_N"/>
    <property type="match status" value="1"/>
</dbReference>
<gene>
    <name evidence="3" type="ORF">GSI_11749</name>
</gene>
<dbReference type="GO" id="GO:0008270">
    <property type="term" value="F:zinc ion binding"/>
    <property type="evidence" value="ECO:0007669"/>
    <property type="project" value="InterPro"/>
</dbReference>
<organism evidence="3 4">
    <name type="scientific">Ganoderma sinense ZZ0214-1</name>
    <dbReference type="NCBI Taxonomy" id="1077348"/>
    <lineage>
        <taxon>Eukaryota</taxon>
        <taxon>Fungi</taxon>
        <taxon>Dikarya</taxon>
        <taxon>Basidiomycota</taxon>
        <taxon>Agaricomycotina</taxon>
        <taxon>Agaricomycetes</taxon>
        <taxon>Polyporales</taxon>
        <taxon>Polyporaceae</taxon>
        <taxon>Ganoderma</taxon>
    </lineage>
</organism>
<dbReference type="PROSITE" id="PS01162">
    <property type="entry name" value="QOR_ZETA_CRYSTAL"/>
    <property type="match status" value="1"/>
</dbReference>
<dbReference type="InterPro" id="IPR036291">
    <property type="entry name" value="NAD(P)-bd_dom_sf"/>
</dbReference>
<evidence type="ECO:0000313" key="3">
    <source>
        <dbReference type="EMBL" id="PIL25995.1"/>
    </source>
</evidence>
<dbReference type="CDD" id="cd08267">
    <property type="entry name" value="MDR1"/>
    <property type="match status" value="1"/>
</dbReference>
<dbReference type="InterPro" id="IPR011032">
    <property type="entry name" value="GroES-like_sf"/>
</dbReference>
<evidence type="ECO:0000256" key="1">
    <source>
        <dbReference type="ARBA" id="ARBA00023002"/>
    </source>
</evidence>
<dbReference type="InterPro" id="IPR050700">
    <property type="entry name" value="YIM1/Zinc_Alcohol_DH_Fams"/>
</dbReference>
<dbReference type="AlphaFoldDB" id="A0A2G8RWU8"/>
<dbReference type="EMBL" id="AYKW01000045">
    <property type="protein sequence ID" value="PIL25995.1"/>
    <property type="molecule type" value="Genomic_DNA"/>
</dbReference>
<dbReference type="OrthoDB" id="3509362at2759"/>
<dbReference type="SUPFAM" id="SSF50129">
    <property type="entry name" value="GroES-like"/>
    <property type="match status" value="1"/>
</dbReference>
<dbReference type="InterPro" id="IPR013154">
    <property type="entry name" value="ADH-like_N"/>
</dbReference>
<dbReference type="InterPro" id="IPR002364">
    <property type="entry name" value="Quin_OxRdtase/zeta-crystal_CS"/>
</dbReference>
<dbReference type="SUPFAM" id="SSF51735">
    <property type="entry name" value="NAD(P)-binding Rossmann-fold domains"/>
    <property type="match status" value="1"/>
</dbReference>
<keyword evidence="1" id="KW-0560">Oxidoreductase</keyword>
<dbReference type="SMART" id="SM00829">
    <property type="entry name" value="PKS_ER"/>
    <property type="match status" value="1"/>
</dbReference>
<feature type="domain" description="Enoyl reductase (ER)" evidence="2">
    <location>
        <begin position="26"/>
        <end position="368"/>
    </location>
</feature>
<dbReference type="Gene3D" id="3.40.50.720">
    <property type="entry name" value="NAD(P)-binding Rossmann-like Domain"/>
    <property type="match status" value="1"/>
</dbReference>
<name>A0A2G8RWU8_9APHY</name>